<dbReference type="Pfam" id="PF14528">
    <property type="entry name" value="LAGLIDADG_3"/>
    <property type="match status" value="1"/>
</dbReference>
<dbReference type="GO" id="GO:0004519">
    <property type="term" value="F:endonuclease activity"/>
    <property type="evidence" value="ECO:0007669"/>
    <property type="project" value="InterPro"/>
</dbReference>
<dbReference type="GO" id="GO:0003677">
    <property type="term" value="F:DNA binding"/>
    <property type="evidence" value="ECO:0007669"/>
    <property type="project" value="InterPro"/>
</dbReference>
<comment type="caution">
    <text evidence="2">The sequence shown here is derived from an EMBL/GenBank/DDBJ whole genome shotgun (WGS) entry which is preliminary data.</text>
</comment>
<gene>
    <name evidence="2" type="ORF">LCGC14_1233510</name>
</gene>
<dbReference type="InterPro" id="IPR003611">
    <property type="entry name" value="NUMOD3"/>
</dbReference>
<accession>A0A0F9LV34</accession>
<dbReference type="InterPro" id="IPR039518">
    <property type="entry name" value="WhiA_LAGLIDADG_dom"/>
</dbReference>
<name>A0A0F9LV34_9ZZZZ</name>
<sequence>MIKQTEPKIGDTRIRYSKAGVKIKETLIACVQCGKGRWQVYRPINDRPICRSCSLSNDWKNPELRAKHLAGIAKRWAKPNAREIMSGQMKGENNHFYGKKHTEKTKVLMGKPRIKFTWKPTRNWGYLIGLVLGYGSISKTTKNHKIAVASTQPEIVDKFYECCQRLKLHCCRYGSQNNGESRYVSEVVSKRLYLYLRPYKSADFNFTVPDMVYRHEKMLCGFLRGFYDAEGGVYKHSQSGMTIECWSKHLSNLIQIQDLLHIINIRSTLIKEKKASTTARLTISEYDSRVLFRDRVGFDILRKQTILDNMKPLICKTHSIELYNKAITMRAAGYLYREISEQIGVSRDTIVGWWLRKSPRIKMIENNYSKKRQEALEIANELDENEETISCE</sequence>
<dbReference type="InterPro" id="IPR027434">
    <property type="entry name" value="Homing_endonucl"/>
</dbReference>
<feature type="domain" description="DOD-type homing endonuclease" evidence="1">
    <location>
        <begin position="127"/>
        <end position="265"/>
    </location>
</feature>
<dbReference type="EMBL" id="LAZR01006606">
    <property type="protein sequence ID" value="KKM90931.1"/>
    <property type="molecule type" value="Genomic_DNA"/>
</dbReference>
<dbReference type="SUPFAM" id="SSF64496">
    <property type="entry name" value="DNA-binding domain of intron-encoded endonucleases"/>
    <property type="match status" value="1"/>
</dbReference>
<evidence type="ECO:0000259" key="1">
    <source>
        <dbReference type="PROSITE" id="PS50819"/>
    </source>
</evidence>
<organism evidence="2">
    <name type="scientific">marine sediment metagenome</name>
    <dbReference type="NCBI Taxonomy" id="412755"/>
    <lineage>
        <taxon>unclassified sequences</taxon>
        <taxon>metagenomes</taxon>
        <taxon>ecological metagenomes</taxon>
    </lineage>
</organism>
<evidence type="ECO:0000313" key="2">
    <source>
        <dbReference type="EMBL" id="KKM90931.1"/>
    </source>
</evidence>
<dbReference type="Pfam" id="PF14527">
    <property type="entry name" value="LAGLIDADG_WhiA"/>
    <property type="match status" value="1"/>
</dbReference>
<dbReference type="Gene3D" id="3.10.28.10">
    <property type="entry name" value="Homing endonucleases"/>
    <property type="match status" value="1"/>
</dbReference>
<dbReference type="Pfam" id="PF07460">
    <property type="entry name" value="NUMOD3"/>
    <property type="match status" value="1"/>
</dbReference>
<dbReference type="AlphaFoldDB" id="A0A0F9LV34"/>
<dbReference type="SUPFAM" id="SSF55608">
    <property type="entry name" value="Homing endonucleases"/>
    <property type="match status" value="1"/>
</dbReference>
<dbReference type="InterPro" id="IPR004042">
    <property type="entry name" value="Intein_endonuc_central"/>
</dbReference>
<proteinExistence type="predicted"/>
<protein>
    <recommendedName>
        <fullName evidence="1">DOD-type homing endonuclease domain-containing protein</fullName>
    </recommendedName>
</protein>
<dbReference type="InterPro" id="IPR004860">
    <property type="entry name" value="LAGLIDADG_dom"/>
</dbReference>
<dbReference type="PROSITE" id="PS50819">
    <property type="entry name" value="INTEIN_ENDONUCLEASE"/>
    <property type="match status" value="1"/>
</dbReference>
<reference evidence="2" key="1">
    <citation type="journal article" date="2015" name="Nature">
        <title>Complex archaea that bridge the gap between prokaryotes and eukaryotes.</title>
        <authorList>
            <person name="Spang A."/>
            <person name="Saw J.H."/>
            <person name="Jorgensen S.L."/>
            <person name="Zaremba-Niedzwiedzka K."/>
            <person name="Martijn J."/>
            <person name="Lind A.E."/>
            <person name="van Eijk R."/>
            <person name="Schleper C."/>
            <person name="Guy L."/>
            <person name="Ettema T.J."/>
        </authorList>
    </citation>
    <scope>NUCLEOTIDE SEQUENCE</scope>
</reference>